<evidence type="ECO:0000313" key="2">
    <source>
        <dbReference type="EMBL" id="CAH1442267.1"/>
    </source>
</evidence>
<dbReference type="AlphaFoldDB" id="A0AAU9NWA8"/>
<proteinExistence type="predicted"/>
<dbReference type="Proteomes" id="UP001157418">
    <property type="component" value="Unassembled WGS sequence"/>
</dbReference>
<name>A0AAU9NWA8_9ASTR</name>
<feature type="region of interest" description="Disordered" evidence="1">
    <location>
        <begin position="1"/>
        <end position="45"/>
    </location>
</feature>
<evidence type="ECO:0000256" key="1">
    <source>
        <dbReference type="SAM" id="MobiDB-lite"/>
    </source>
</evidence>
<evidence type="ECO:0000313" key="3">
    <source>
        <dbReference type="Proteomes" id="UP001157418"/>
    </source>
</evidence>
<gene>
    <name evidence="2" type="ORF">LVIROSA_LOCUS28266</name>
</gene>
<keyword evidence="3" id="KW-1185">Reference proteome</keyword>
<accession>A0AAU9NWA8</accession>
<dbReference type="EMBL" id="CAKMRJ010005412">
    <property type="protein sequence ID" value="CAH1442267.1"/>
    <property type="molecule type" value="Genomic_DNA"/>
</dbReference>
<protein>
    <submittedName>
        <fullName evidence="2">Uncharacterized protein</fullName>
    </submittedName>
</protein>
<feature type="compositionally biased region" description="Polar residues" evidence="1">
    <location>
        <begin position="59"/>
        <end position="73"/>
    </location>
</feature>
<sequence length="109" mass="11688">MSRPQSRSGVRKIVRSAAEDGQNRGGSDYTNDKPLSFQHVAPRPPSLIQDIQDLAANPPSLNAVNPHQSTSGTEHLKLHDGSMTKPPPSAGAMTHVDGFMNVVACFNWG</sequence>
<organism evidence="2 3">
    <name type="scientific">Lactuca virosa</name>
    <dbReference type="NCBI Taxonomy" id="75947"/>
    <lineage>
        <taxon>Eukaryota</taxon>
        <taxon>Viridiplantae</taxon>
        <taxon>Streptophyta</taxon>
        <taxon>Embryophyta</taxon>
        <taxon>Tracheophyta</taxon>
        <taxon>Spermatophyta</taxon>
        <taxon>Magnoliopsida</taxon>
        <taxon>eudicotyledons</taxon>
        <taxon>Gunneridae</taxon>
        <taxon>Pentapetalae</taxon>
        <taxon>asterids</taxon>
        <taxon>campanulids</taxon>
        <taxon>Asterales</taxon>
        <taxon>Asteraceae</taxon>
        <taxon>Cichorioideae</taxon>
        <taxon>Cichorieae</taxon>
        <taxon>Lactucinae</taxon>
        <taxon>Lactuca</taxon>
    </lineage>
</organism>
<feature type="region of interest" description="Disordered" evidence="1">
    <location>
        <begin position="57"/>
        <end position="90"/>
    </location>
</feature>
<comment type="caution">
    <text evidence="2">The sequence shown here is derived from an EMBL/GenBank/DDBJ whole genome shotgun (WGS) entry which is preliminary data.</text>
</comment>
<reference evidence="2 3" key="1">
    <citation type="submission" date="2022-01" db="EMBL/GenBank/DDBJ databases">
        <authorList>
            <person name="Xiong W."/>
            <person name="Schranz E."/>
        </authorList>
    </citation>
    <scope>NUCLEOTIDE SEQUENCE [LARGE SCALE GENOMIC DNA]</scope>
</reference>